<accession>A0A7S0SEV0</accession>
<dbReference type="GO" id="GO:0051205">
    <property type="term" value="P:protein insertion into membrane"/>
    <property type="evidence" value="ECO:0007669"/>
    <property type="project" value="TreeGrafter"/>
</dbReference>
<comment type="subcellular location">
    <subcellularLocation>
        <location evidence="1 6">Membrane</location>
        <topology evidence="1 6">Multi-pass membrane protein</topology>
    </subcellularLocation>
</comment>
<evidence type="ECO:0000256" key="4">
    <source>
        <dbReference type="ARBA" id="ARBA00022989"/>
    </source>
</evidence>
<comment type="similarity">
    <text evidence="6">Belongs to the OXA1/ALB3/YidC family.</text>
</comment>
<evidence type="ECO:0000256" key="1">
    <source>
        <dbReference type="ARBA" id="ARBA00004141"/>
    </source>
</evidence>
<keyword evidence="3 6" id="KW-0812">Transmembrane</keyword>
<evidence type="ECO:0000256" key="3">
    <source>
        <dbReference type="ARBA" id="ARBA00022692"/>
    </source>
</evidence>
<comment type="similarity">
    <text evidence="2">Belongs to the OXA1/ALB3/YidC (TC 2.A.9.2) family.</text>
</comment>
<proteinExistence type="inferred from homology"/>
<dbReference type="InterPro" id="IPR001708">
    <property type="entry name" value="YidC/ALB3/OXA1/COX18"/>
</dbReference>
<dbReference type="NCBIfam" id="TIGR03592">
    <property type="entry name" value="yidC_oxa1_cterm"/>
    <property type="match status" value="1"/>
</dbReference>
<evidence type="ECO:0000256" key="6">
    <source>
        <dbReference type="RuleBase" id="RU003945"/>
    </source>
</evidence>
<sequence>MATMGCPTTCGAASTGNRGCIRRGTAAARVRVSAVAVSCRGSSARNPTTTPAPHGLAFARVLSLSLRRRRVLGAAPVAALSPGEVGDVFTHLAPHVDAAAALAVQRLADLSDVAMAADFASSASASIDGSSSAFADALQAVNGVSTSDAAAAVGDVVSTGPQRMEGILSPVSDRLEEFVLGAQALFKEQGVPYPLGSAIIFTTLTVKALTYPFTKTQIESSLNLQNLQPQVDAVRKKYENDTERMNVEINRLYDDNQVSPLAGCVPILLTLPVVWGLYRAFNNASIDGSFDEPWFFIPSLAGPSADRSLDWLLPLDANYNPPIGWHDATLYLIVPLLTVASQYVSMNILKPPKDENDPKADEKEQQSVLLGILPLFIGYISLTVPAGLTLYWLFNNVFTTATQVYLRQGGGAVAKIEKVVEVKLKVALGCAAINLQTMEQQSREVPFEGPYVIWGDAAADEDEDASAAAGGDALVAAMSSSGFYTTSTEREAEAAKWAGLLANRGKRPRNPADRQIATPDELRTVIADFEAHGREAEAEELRGELTRLEALGGAAYIAQIQAAGVAARAAEEEKAMQDAVASDPAGRGGMPSMEAR</sequence>
<name>A0A7S0SEV0_9CHLO</name>
<evidence type="ECO:0000256" key="2">
    <source>
        <dbReference type="ARBA" id="ARBA00010583"/>
    </source>
</evidence>
<feature type="region of interest" description="Disordered" evidence="7">
    <location>
        <begin position="567"/>
        <end position="596"/>
    </location>
</feature>
<evidence type="ECO:0000313" key="10">
    <source>
        <dbReference type="EMBL" id="CAD8705055.1"/>
    </source>
</evidence>
<dbReference type="EMBL" id="HBFC01013250">
    <property type="protein sequence ID" value="CAD8705055.1"/>
    <property type="molecule type" value="Transcribed_RNA"/>
</dbReference>
<dbReference type="GO" id="GO:0010027">
    <property type="term" value="P:thylakoid membrane organization"/>
    <property type="evidence" value="ECO:0007669"/>
    <property type="project" value="TreeGrafter"/>
</dbReference>
<dbReference type="GO" id="GO:0009535">
    <property type="term" value="C:chloroplast thylakoid membrane"/>
    <property type="evidence" value="ECO:0007669"/>
    <property type="project" value="TreeGrafter"/>
</dbReference>
<evidence type="ECO:0000256" key="8">
    <source>
        <dbReference type="SAM" id="Phobius"/>
    </source>
</evidence>
<dbReference type="InterPro" id="IPR028055">
    <property type="entry name" value="YidC/Oxa/ALB_C"/>
</dbReference>
<organism evidence="10">
    <name type="scientific">Mantoniella antarctica</name>
    <dbReference type="NCBI Taxonomy" id="81844"/>
    <lineage>
        <taxon>Eukaryota</taxon>
        <taxon>Viridiplantae</taxon>
        <taxon>Chlorophyta</taxon>
        <taxon>Mamiellophyceae</taxon>
        <taxon>Mamiellales</taxon>
        <taxon>Mamiellaceae</taxon>
        <taxon>Mantoniella</taxon>
    </lineage>
</organism>
<dbReference type="CDD" id="cd20070">
    <property type="entry name" value="5TM_YidC_Alb3"/>
    <property type="match status" value="1"/>
</dbReference>
<evidence type="ECO:0000256" key="7">
    <source>
        <dbReference type="SAM" id="MobiDB-lite"/>
    </source>
</evidence>
<reference evidence="10" key="1">
    <citation type="submission" date="2021-01" db="EMBL/GenBank/DDBJ databases">
        <authorList>
            <person name="Corre E."/>
            <person name="Pelletier E."/>
            <person name="Niang G."/>
            <person name="Scheremetjew M."/>
            <person name="Finn R."/>
            <person name="Kale V."/>
            <person name="Holt S."/>
            <person name="Cochrane G."/>
            <person name="Meng A."/>
            <person name="Brown T."/>
            <person name="Cohen L."/>
        </authorList>
    </citation>
    <scope>NUCLEOTIDE SEQUENCE</scope>
    <source>
        <strain evidence="10">SL-175</strain>
    </source>
</reference>
<evidence type="ECO:0000259" key="9">
    <source>
        <dbReference type="Pfam" id="PF02096"/>
    </source>
</evidence>
<dbReference type="Pfam" id="PF02096">
    <property type="entry name" value="60KD_IMP"/>
    <property type="match status" value="1"/>
</dbReference>
<gene>
    <name evidence="10" type="ORF">MANT1106_LOCUS7737</name>
</gene>
<dbReference type="PANTHER" id="PTHR12428">
    <property type="entry name" value="OXA1"/>
    <property type="match status" value="1"/>
</dbReference>
<keyword evidence="5 8" id="KW-0472">Membrane</keyword>
<dbReference type="PANTHER" id="PTHR12428:SF14">
    <property type="entry name" value="ALBINO3-LIKE PROTEIN 1, CHLOROPLASTIC"/>
    <property type="match status" value="1"/>
</dbReference>
<protein>
    <recommendedName>
        <fullName evidence="9">Membrane insertase YidC/Oxa/ALB C-terminal domain-containing protein</fullName>
    </recommendedName>
</protein>
<dbReference type="GO" id="GO:0072598">
    <property type="term" value="P:protein localization to chloroplast"/>
    <property type="evidence" value="ECO:0007669"/>
    <property type="project" value="TreeGrafter"/>
</dbReference>
<feature type="transmembrane region" description="Helical" evidence="8">
    <location>
        <begin position="369"/>
        <end position="394"/>
    </location>
</feature>
<evidence type="ECO:0000256" key="5">
    <source>
        <dbReference type="ARBA" id="ARBA00023136"/>
    </source>
</evidence>
<feature type="domain" description="Membrane insertase YidC/Oxa/ALB C-terminal" evidence="9">
    <location>
        <begin position="196"/>
        <end position="407"/>
    </location>
</feature>
<dbReference type="GO" id="GO:0032977">
    <property type="term" value="F:membrane insertase activity"/>
    <property type="evidence" value="ECO:0007669"/>
    <property type="project" value="InterPro"/>
</dbReference>
<dbReference type="AlphaFoldDB" id="A0A7S0SEV0"/>
<dbReference type="InterPro" id="IPR047196">
    <property type="entry name" value="YidC_ALB_C"/>
</dbReference>
<keyword evidence="4 8" id="KW-1133">Transmembrane helix</keyword>